<evidence type="ECO:0000313" key="2">
    <source>
        <dbReference type="Proteomes" id="UP000760480"/>
    </source>
</evidence>
<comment type="caution">
    <text evidence="1">The sequence shown here is derived from an EMBL/GenBank/DDBJ whole genome shotgun (WGS) entry which is preliminary data.</text>
</comment>
<proteinExistence type="predicted"/>
<sequence length="169" mass="19894">MADLWDDPNLTFSKVVLNWLLRRDSRILTTGFNRSLIAAMELQVDKEELASLLSGMRIIPDAYLIDHKRKTVFLFEVEDTNPITPNKLRKLSEIWFRLDSLGWEMRVFLIDRYMHHWSVLPLSKVWHALEYEDGSKRDQADSTAGKETDWEDIYQSLKRSHVLGDDGWI</sequence>
<accession>A0ABX1TFF9</accession>
<organism evidence="1 2">
    <name type="scientific">Candidatus Competibacter phosphatis</name>
    <dbReference type="NCBI Taxonomy" id="221280"/>
    <lineage>
        <taxon>Bacteria</taxon>
        <taxon>Pseudomonadati</taxon>
        <taxon>Pseudomonadota</taxon>
        <taxon>Gammaproteobacteria</taxon>
        <taxon>Candidatus Competibacteraceae</taxon>
        <taxon>Candidatus Competibacter</taxon>
    </lineage>
</organism>
<evidence type="ECO:0000313" key="1">
    <source>
        <dbReference type="EMBL" id="NMQ18098.1"/>
    </source>
</evidence>
<gene>
    <name evidence="1" type="ORF">E4P82_02125</name>
</gene>
<protein>
    <submittedName>
        <fullName evidence="1">Uncharacterized protein</fullName>
    </submittedName>
</protein>
<dbReference type="RefSeq" id="WP_169247359.1">
    <property type="nucleotide sequence ID" value="NZ_SPMZ01000008.1"/>
</dbReference>
<name>A0ABX1TFF9_9GAMM</name>
<dbReference type="Proteomes" id="UP000760480">
    <property type="component" value="Unassembled WGS sequence"/>
</dbReference>
<keyword evidence="2" id="KW-1185">Reference proteome</keyword>
<reference evidence="1 2" key="1">
    <citation type="submission" date="2019-03" db="EMBL/GenBank/DDBJ databases">
        <title>Metabolic reconstructions from genomes of highly enriched 'Candidatus Accumulibacter' and 'Candidatus Competibacter' bioreactor populations.</title>
        <authorList>
            <person name="Annavajhala M.K."/>
            <person name="Welles L."/>
            <person name="Abbas B."/>
            <person name="Sorokin D."/>
            <person name="Park H."/>
            <person name="Van Loosdrecht M."/>
            <person name="Chandran K."/>
        </authorList>
    </citation>
    <scope>NUCLEOTIDE SEQUENCE [LARGE SCALE GENOMIC DNA]</scope>
    <source>
        <strain evidence="1 2">SBR_G</strain>
    </source>
</reference>
<dbReference type="EMBL" id="SPMZ01000008">
    <property type="protein sequence ID" value="NMQ18098.1"/>
    <property type="molecule type" value="Genomic_DNA"/>
</dbReference>